<evidence type="ECO:0000256" key="3">
    <source>
        <dbReference type="ARBA" id="ARBA00022691"/>
    </source>
</evidence>
<dbReference type="GO" id="GO:0008168">
    <property type="term" value="F:methyltransferase activity"/>
    <property type="evidence" value="ECO:0007669"/>
    <property type="project" value="UniProtKB-KW"/>
</dbReference>
<comment type="caution">
    <text evidence="5">The sequence shown here is derived from an EMBL/GenBank/DDBJ whole genome shotgun (WGS) entry which is preliminary data.</text>
</comment>
<keyword evidence="6" id="KW-1185">Reference proteome</keyword>
<keyword evidence="3" id="KW-0949">S-adenosyl-L-methionine</keyword>
<dbReference type="SUPFAM" id="SSF53335">
    <property type="entry name" value="S-adenosyl-L-methionine-dependent methyltransferases"/>
    <property type="match status" value="1"/>
</dbReference>
<dbReference type="PANTHER" id="PTHR43464:SF19">
    <property type="entry name" value="UBIQUINONE BIOSYNTHESIS O-METHYLTRANSFERASE, MITOCHONDRIAL"/>
    <property type="match status" value="1"/>
</dbReference>
<evidence type="ECO:0000256" key="1">
    <source>
        <dbReference type="ARBA" id="ARBA00022603"/>
    </source>
</evidence>
<dbReference type="Proteomes" id="UP001629744">
    <property type="component" value="Unassembled WGS sequence"/>
</dbReference>
<organism evidence="5 6">
    <name type="scientific">Prescottella soli</name>
    <dbReference type="NCBI Taxonomy" id="1543852"/>
    <lineage>
        <taxon>Bacteria</taxon>
        <taxon>Bacillati</taxon>
        <taxon>Actinomycetota</taxon>
        <taxon>Actinomycetes</taxon>
        <taxon>Mycobacteriales</taxon>
        <taxon>Nocardiaceae</taxon>
        <taxon>Prescottella</taxon>
    </lineage>
</organism>
<dbReference type="GO" id="GO:0032259">
    <property type="term" value="P:methylation"/>
    <property type="evidence" value="ECO:0007669"/>
    <property type="project" value="UniProtKB-KW"/>
</dbReference>
<feature type="domain" description="Methyltransferase" evidence="4">
    <location>
        <begin position="70"/>
        <end position="166"/>
    </location>
</feature>
<evidence type="ECO:0000259" key="4">
    <source>
        <dbReference type="Pfam" id="PF13649"/>
    </source>
</evidence>
<dbReference type="EC" id="2.1.-.-" evidence="5"/>
<dbReference type="Gene3D" id="3.40.50.150">
    <property type="entry name" value="Vaccinia Virus protein VP39"/>
    <property type="match status" value="1"/>
</dbReference>
<dbReference type="CDD" id="cd02440">
    <property type="entry name" value="AdoMet_MTases"/>
    <property type="match status" value="1"/>
</dbReference>
<evidence type="ECO:0000313" key="5">
    <source>
        <dbReference type="EMBL" id="MFM1731076.1"/>
    </source>
</evidence>
<accession>A0ABW9FZS6</accession>
<dbReference type="InterPro" id="IPR041698">
    <property type="entry name" value="Methyltransf_25"/>
</dbReference>
<dbReference type="RefSeq" id="WP_348610832.1">
    <property type="nucleotide sequence ID" value="NZ_CP157276.1"/>
</dbReference>
<name>A0ABW9FZS6_9NOCA</name>
<dbReference type="Pfam" id="PF13649">
    <property type="entry name" value="Methyltransf_25"/>
    <property type="match status" value="1"/>
</dbReference>
<proteinExistence type="predicted"/>
<keyword evidence="2 5" id="KW-0808">Transferase</keyword>
<reference evidence="5 6" key="1">
    <citation type="submission" date="2023-11" db="EMBL/GenBank/DDBJ databases">
        <authorList>
            <person name="Val-Calvo J."/>
            <person name="Scortti M."/>
            <person name="Vazquez-Boland J."/>
        </authorList>
    </citation>
    <scope>NUCLEOTIDE SEQUENCE [LARGE SCALE GENOMIC DNA]</scope>
    <source>
        <strain evidence="5 6">DSM 46662</strain>
    </source>
</reference>
<dbReference type="EMBL" id="JBDLNU010000006">
    <property type="protein sequence ID" value="MFM1731076.1"/>
    <property type="molecule type" value="Genomic_DNA"/>
</dbReference>
<dbReference type="PANTHER" id="PTHR43464">
    <property type="entry name" value="METHYLTRANSFERASE"/>
    <property type="match status" value="1"/>
</dbReference>
<evidence type="ECO:0000313" key="6">
    <source>
        <dbReference type="Proteomes" id="UP001629744"/>
    </source>
</evidence>
<protein>
    <submittedName>
        <fullName evidence="5">Class I SAM-dependent methyltransferase</fullName>
        <ecNumber evidence="5">2.1.-.-</ecNumber>
    </submittedName>
</protein>
<keyword evidence="1 5" id="KW-0489">Methyltransferase</keyword>
<dbReference type="InterPro" id="IPR029063">
    <property type="entry name" value="SAM-dependent_MTases_sf"/>
</dbReference>
<sequence>MNANPTQPPNAPGPSDFDALYRGDFEALSRVQQPTGAQRPVHFDKVPWDIGESQPLLRTLEADGEITSEVLDIGCGLGENAIFLADRGYRVCGLDAAPAAIEIARERARKRGLDQAVTFETADATDLSGYADRFTTIIDSALYHCFPEDRRPGYVAELHRACRPDGKLHLVCFSDQVPDEFPGPYRISEDNLRDTLTGGGWAIRRLERTHYTTAMTRSDMQREDFAPIAAAVAELGYDSHDRLLAPVWLVTAERR</sequence>
<gene>
    <name evidence="5" type="ORF">ABEU19_004624</name>
</gene>
<evidence type="ECO:0000256" key="2">
    <source>
        <dbReference type="ARBA" id="ARBA00022679"/>
    </source>
</evidence>